<feature type="region of interest" description="Disordered" evidence="1">
    <location>
        <begin position="174"/>
        <end position="197"/>
    </location>
</feature>
<evidence type="ECO:0000313" key="2">
    <source>
        <dbReference type="EMBL" id="MFA9480262.1"/>
    </source>
</evidence>
<sequence length="197" mass="21273">MILLVNPVTWAHCDGLDGPVVTDARVALDAGDVTPVLKWIPETDEQEVREAFDQALVVREQGPEARELADRYFFETLVRLHRAYEGAPFTGLLPSGAEVSPAIAKADAALEQGDVDDLARHIAAAVEASIREQFAVASTAKADKDASVESGRVYVDKYVEFVHYVKHLHEAVAGPGGHGHGHQAAEVDAGDTHHDQH</sequence>
<dbReference type="RefSeq" id="WP_425347244.1">
    <property type="nucleotide sequence ID" value="NZ_JBGUBD010000018.1"/>
</dbReference>
<keyword evidence="3" id="KW-1185">Reference proteome</keyword>
<name>A0ABV4UAD3_9BACT</name>
<evidence type="ECO:0000256" key="1">
    <source>
        <dbReference type="SAM" id="MobiDB-lite"/>
    </source>
</evidence>
<gene>
    <name evidence="2" type="ORF">ACERK3_18470</name>
</gene>
<dbReference type="EMBL" id="JBGUBD010000018">
    <property type="protein sequence ID" value="MFA9480262.1"/>
    <property type="molecule type" value="Genomic_DNA"/>
</dbReference>
<reference evidence="2 3" key="1">
    <citation type="submission" date="2024-08" db="EMBL/GenBank/DDBJ databases">
        <title>Whole-genome sequencing of halo(alkali)philic microorganisms from hypersaline lakes.</title>
        <authorList>
            <person name="Sorokin D.Y."/>
            <person name="Merkel A.Y."/>
            <person name="Messina E."/>
            <person name="Yakimov M."/>
        </authorList>
    </citation>
    <scope>NUCLEOTIDE SEQUENCE [LARGE SCALE GENOMIC DNA]</scope>
    <source>
        <strain evidence="2 3">AB-hyl4</strain>
    </source>
</reference>
<comment type="caution">
    <text evidence="2">The sequence shown here is derived from an EMBL/GenBank/DDBJ whole genome shotgun (WGS) entry which is preliminary data.</text>
</comment>
<dbReference type="Pfam" id="PF20046">
    <property type="entry name" value="DUF6448"/>
    <property type="match status" value="1"/>
</dbReference>
<evidence type="ECO:0000313" key="3">
    <source>
        <dbReference type="Proteomes" id="UP001575105"/>
    </source>
</evidence>
<protein>
    <submittedName>
        <fullName evidence="2">DUF6448 family protein</fullName>
    </submittedName>
</protein>
<organism evidence="2 3">
    <name type="scientific">Natronomicrosphaera hydrolytica</name>
    <dbReference type="NCBI Taxonomy" id="3242702"/>
    <lineage>
        <taxon>Bacteria</taxon>
        <taxon>Pseudomonadati</taxon>
        <taxon>Planctomycetota</taxon>
        <taxon>Phycisphaerae</taxon>
        <taxon>Phycisphaerales</taxon>
        <taxon>Phycisphaeraceae</taxon>
        <taxon>Natronomicrosphaera</taxon>
    </lineage>
</organism>
<proteinExistence type="predicted"/>
<accession>A0ABV4UAD3</accession>
<dbReference type="Proteomes" id="UP001575105">
    <property type="component" value="Unassembled WGS sequence"/>
</dbReference>
<dbReference type="InterPro" id="IPR045613">
    <property type="entry name" value="DUF6448"/>
</dbReference>